<feature type="compositionally biased region" description="Basic and acidic residues" evidence="1">
    <location>
        <begin position="43"/>
        <end position="56"/>
    </location>
</feature>
<evidence type="ECO:0000256" key="1">
    <source>
        <dbReference type="SAM" id="MobiDB-lite"/>
    </source>
</evidence>
<proteinExistence type="predicted"/>
<sequence>MDDVQPHTTIKINKPEQATTRNDKTETPCRSVIDKKHWRNKRRREDVEGGFHDRRDRSKGHSKSAYTLCSGVGRPSAINKPLSSHAYPDPRLRLFTS</sequence>
<dbReference type="Gramene" id="KCW71095">
    <property type="protein sequence ID" value="KCW71095"/>
    <property type="gene ID" value="EUGRSUZ_F04192"/>
</dbReference>
<protein>
    <submittedName>
        <fullName evidence="2">Uncharacterized protein</fullName>
    </submittedName>
</protein>
<gene>
    <name evidence="2" type="ORF">EUGRSUZ_F04192</name>
</gene>
<name>A0A059BZK6_EUCGR</name>
<feature type="compositionally biased region" description="Basic and acidic residues" evidence="1">
    <location>
        <begin position="88"/>
        <end position="97"/>
    </location>
</feature>
<feature type="region of interest" description="Disordered" evidence="1">
    <location>
        <begin position="1"/>
        <end position="97"/>
    </location>
</feature>
<dbReference type="EMBL" id="KK198758">
    <property type="protein sequence ID" value="KCW71095.1"/>
    <property type="molecule type" value="Genomic_DNA"/>
</dbReference>
<dbReference type="InParanoid" id="A0A059BZK6"/>
<feature type="compositionally biased region" description="Basic and acidic residues" evidence="1">
    <location>
        <begin position="21"/>
        <end position="35"/>
    </location>
</feature>
<feature type="compositionally biased region" description="Polar residues" evidence="1">
    <location>
        <begin position="1"/>
        <end position="20"/>
    </location>
</feature>
<dbReference type="AlphaFoldDB" id="A0A059BZK6"/>
<evidence type="ECO:0000313" key="2">
    <source>
        <dbReference type="EMBL" id="KCW71095.1"/>
    </source>
</evidence>
<reference evidence="2" key="1">
    <citation type="submission" date="2013-07" db="EMBL/GenBank/DDBJ databases">
        <title>The genome of Eucalyptus grandis.</title>
        <authorList>
            <person name="Schmutz J."/>
            <person name="Hayes R."/>
            <person name="Myburg A."/>
            <person name="Tuskan G."/>
            <person name="Grattapaglia D."/>
            <person name="Rokhsar D.S."/>
        </authorList>
    </citation>
    <scope>NUCLEOTIDE SEQUENCE</scope>
    <source>
        <tissue evidence="2">Leaf extractions</tissue>
    </source>
</reference>
<accession>A0A059BZK6</accession>
<organism evidence="2">
    <name type="scientific">Eucalyptus grandis</name>
    <name type="common">Flooded gum</name>
    <dbReference type="NCBI Taxonomy" id="71139"/>
    <lineage>
        <taxon>Eukaryota</taxon>
        <taxon>Viridiplantae</taxon>
        <taxon>Streptophyta</taxon>
        <taxon>Embryophyta</taxon>
        <taxon>Tracheophyta</taxon>
        <taxon>Spermatophyta</taxon>
        <taxon>Magnoliopsida</taxon>
        <taxon>eudicotyledons</taxon>
        <taxon>Gunneridae</taxon>
        <taxon>Pentapetalae</taxon>
        <taxon>rosids</taxon>
        <taxon>malvids</taxon>
        <taxon>Myrtales</taxon>
        <taxon>Myrtaceae</taxon>
        <taxon>Myrtoideae</taxon>
        <taxon>Eucalypteae</taxon>
        <taxon>Eucalyptus</taxon>
    </lineage>
</organism>